<evidence type="ECO:0000256" key="6">
    <source>
        <dbReference type="ARBA" id="ARBA00022857"/>
    </source>
</evidence>
<dbReference type="InterPro" id="IPR036652">
    <property type="entry name" value="YjeF_N_dom_sf"/>
</dbReference>
<feature type="binding site" evidence="10">
    <location>
        <position position="208"/>
    </location>
    <ligand>
        <name>(6S)-NADPHX</name>
        <dbReference type="ChEBI" id="CHEBI:64076"/>
    </ligand>
</feature>
<sequence length="286" mass="30795">MRATLCLWSLPFLTTRAFHITSRLTGLLRHISYTAPLSSPRTSTMADVRYLGQSESAALDDELMGPCGFCLEQLMELAGLSVAQAVQDLSQQSSMQIVVLCGPGNNGGDGLVAARHLFHFGHDVTVVYPKVGKKEWYSSLVTQLKESNIPVEESLPSSLASADVIIDALFGFSFSGAVRPPYDAILGELRRIQTSSGQPKKPTIVAVDAPSGWDVEKGPQGNGDAVIPDVLVSLTAPKKCAEHFYGRHYLGGRFVPSSIQRKYRLELPAYPGASQCVELSTGKKGA</sequence>
<dbReference type="InterPro" id="IPR004443">
    <property type="entry name" value="YjeF_N_dom"/>
</dbReference>
<evidence type="ECO:0000259" key="12">
    <source>
        <dbReference type="PROSITE" id="PS51385"/>
    </source>
</evidence>
<comment type="similarity">
    <text evidence="10">Belongs to the NnrE/AIBP family.</text>
</comment>
<organism evidence="13">
    <name type="scientific">Vitrella brassicaformis</name>
    <dbReference type="NCBI Taxonomy" id="1169539"/>
    <lineage>
        <taxon>Eukaryota</taxon>
        <taxon>Sar</taxon>
        <taxon>Alveolata</taxon>
        <taxon>Colpodellida</taxon>
        <taxon>Vitrellaceae</taxon>
        <taxon>Vitrella</taxon>
    </lineage>
</organism>
<dbReference type="PANTHER" id="PTHR13232:SF10">
    <property type="entry name" value="NAD(P)H-HYDRATE EPIMERASE"/>
    <property type="match status" value="1"/>
</dbReference>
<keyword evidence="6" id="KW-0521">NADP</keyword>
<evidence type="ECO:0000256" key="2">
    <source>
        <dbReference type="ARBA" id="ARBA00000909"/>
    </source>
</evidence>
<proteinExistence type="inferred from homology"/>
<evidence type="ECO:0000256" key="4">
    <source>
        <dbReference type="ARBA" id="ARBA00022723"/>
    </source>
</evidence>
<accession>A0A7S1KIS9</accession>
<protein>
    <recommendedName>
        <fullName evidence="3 10">NAD(P)H-hydrate epimerase</fullName>
        <ecNumber evidence="3 10">5.1.99.6</ecNumber>
    </recommendedName>
    <alternativeName>
        <fullName evidence="10">NAD(P)HX epimerase</fullName>
    </alternativeName>
</protein>
<evidence type="ECO:0000256" key="10">
    <source>
        <dbReference type="HAMAP-Rule" id="MF_03159"/>
    </source>
</evidence>
<comment type="catalytic activity">
    <reaction evidence="2 10">
        <text>(6R)-NADPHX = (6S)-NADPHX</text>
        <dbReference type="Rhea" id="RHEA:32227"/>
        <dbReference type="ChEBI" id="CHEBI:64076"/>
        <dbReference type="ChEBI" id="CHEBI:64077"/>
        <dbReference type="EC" id="5.1.99.6"/>
    </reaction>
</comment>
<evidence type="ECO:0000256" key="7">
    <source>
        <dbReference type="ARBA" id="ARBA00022958"/>
    </source>
</evidence>
<feature type="chain" id="PRO_5030666300" description="NAD(P)H-hydrate epimerase" evidence="11">
    <location>
        <begin position="18"/>
        <end position="286"/>
    </location>
</feature>
<feature type="domain" description="YjeF N-terminal" evidence="12">
    <location>
        <begin position="56"/>
        <end position="267"/>
    </location>
</feature>
<dbReference type="NCBIfam" id="TIGR00197">
    <property type="entry name" value="yjeF_nterm"/>
    <property type="match status" value="1"/>
</dbReference>
<dbReference type="PANTHER" id="PTHR13232">
    <property type="entry name" value="NAD(P)H-HYDRATE EPIMERASE"/>
    <property type="match status" value="1"/>
</dbReference>
<dbReference type="GO" id="GO:0005739">
    <property type="term" value="C:mitochondrion"/>
    <property type="evidence" value="ECO:0007669"/>
    <property type="project" value="TreeGrafter"/>
</dbReference>
<feature type="signal peptide" evidence="11">
    <location>
        <begin position="1"/>
        <end position="17"/>
    </location>
</feature>
<feature type="binding site" evidence="10">
    <location>
        <begin position="171"/>
        <end position="177"/>
    </location>
    <ligand>
        <name>(6S)-NADPHX</name>
        <dbReference type="ChEBI" id="CHEBI:64076"/>
    </ligand>
</feature>
<feature type="binding site" evidence="10">
    <location>
        <position position="167"/>
    </location>
    <ligand>
        <name>K(+)</name>
        <dbReference type="ChEBI" id="CHEBI:29103"/>
    </ligand>
</feature>
<evidence type="ECO:0000256" key="3">
    <source>
        <dbReference type="ARBA" id="ARBA00012228"/>
    </source>
</evidence>
<comment type="catalytic activity">
    <reaction evidence="1 10">
        <text>(6R)-NADHX = (6S)-NADHX</text>
        <dbReference type="Rhea" id="RHEA:32215"/>
        <dbReference type="ChEBI" id="CHEBI:64074"/>
        <dbReference type="ChEBI" id="CHEBI:64075"/>
        <dbReference type="EC" id="5.1.99.6"/>
    </reaction>
</comment>
<dbReference type="HAMAP" id="MF_01966">
    <property type="entry name" value="NADHX_epimerase"/>
    <property type="match status" value="1"/>
</dbReference>
<evidence type="ECO:0000256" key="9">
    <source>
        <dbReference type="ARBA" id="ARBA00023235"/>
    </source>
</evidence>
<evidence type="ECO:0000256" key="8">
    <source>
        <dbReference type="ARBA" id="ARBA00023027"/>
    </source>
</evidence>
<dbReference type="GO" id="GO:0046872">
    <property type="term" value="F:metal ion binding"/>
    <property type="evidence" value="ECO:0007669"/>
    <property type="project" value="UniProtKB-KW"/>
</dbReference>
<keyword evidence="7 10" id="KW-0630">Potassium</keyword>
<dbReference type="GO" id="GO:0052856">
    <property type="term" value="F:NAD(P)HX epimerase activity"/>
    <property type="evidence" value="ECO:0007669"/>
    <property type="project" value="UniProtKB-UniRule"/>
</dbReference>
<name>A0A7S1KIS9_9ALVE</name>
<keyword evidence="8 10" id="KW-0520">NAD</keyword>
<dbReference type="PROSITE" id="PS51385">
    <property type="entry name" value="YJEF_N"/>
    <property type="match status" value="1"/>
</dbReference>
<comment type="cofactor">
    <cofactor evidence="10">
        <name>K(+)</name>
        <dbReference type="ChEBI" id="CHEBI:29103"/>
    </cofactor>
    <text evidence="10">Binds 1 potassium ion per subunit.</text>
</comment>
<dbReference type="InterPro" id="IPR032976">
    <property type="entry name" value="YJEFN_prot_NAXE-like"/>
</dbReference>
<dbReference type="GO" id="GO:0000166">
    <property type="term" value="F:nucleotide binding"/>
    <property type="evidence" value="ECO:0007669"/>
    <property type="project" value="UniProtKB-KW"/>
</dbReference>
<evidence type="ECO:0000313" key="13">
    <source>
        <dbReference type="EMBL" id="CAD9075313.1"/>
    </source>
</evidence>
<keyword evidence="9 10" id="KW-0413">Isomerase</keyword>
<feature type="binding site" evidence="10">
    <location>
        <position position="106"/>
    </location>
    <ligand>
        <name>K(+)</name>
        <dbReference type="ChEBI" id="CHEBI:29103"/>
    </ligand>
</feature>
<feature type="binding site" evidence="10">
    <location>
        <position position="182"/>
    </location>
    <ligand>
        <name>(6S)-NADPHX</name>
        <dbReference type="ChEBI" id="CHEBI:64076"/>
    </ligand>
</feature>
<dbReference type="EC" id="5.1.99.6" evidence="3 10"/>
<keyword evidence="5 10" id="KW-0547">Nucleotide-binding</keyword>
<keyword evidence="11" id="KW-0732">Signal</keyword>
<evidence type="ECO:0000256" key="11">
    <source>
        <dbReference type="SAM" id="SignalP"/>
    </source>
</evidence>
<feature type="binding site" evidence="10">
    <location>
        <position position="211"/>
    </location>
    <ligand>
        <name>K(+)</name>
        <dbReference type="ChEBI" id="CHEBI:29103"/>
    </ligand>
</feature>
<gene>
    <name evidence="13" type="ORF">VBRA1451_LOCUS30401</name>
</gene>
<feature type="binding site" evidence="10">
    <location>
        <begin position="105"/>
        <end position="109"/>
    </location>
    <ligand>
        <name>(6S)-NADPHX</name>
        <dbReference type="ChEBI" id="CHEBI:64076"/>
    </ligand>
</feature>
<evidence type="ECO:0000256" key="1">
    <source>
        <dbReference type="ARBA" id="ARBA00000013"/>
    </source>
</evidence>
<dbReference type="SUPFAM" id="SSF64153">
    <property type="entry name" value="YjeF N-terminal domain-like"/>
    <property type="match status" value="1"/>
</dbReference>
<dbReference type="Pfam" id="PF03853">
    <property type="entry name" value="YjeF_N"/>
    <property type="match status" value="1"/>
</dbReference>
<reference evidence="13" key="1">
    <citation type="submission" date="2021-01" db="EMBL/GenBank/DDBJ databases">
        <authorList>
            <person name="Corre E."/>
            <person name="Pelletier E."/>
            <person name="Niang G."/>
            <person name="Scheremetjew M."/>
            <person name="Finn R."/>
            <person name="Kale V."/>
            <person name="Holt S."/>
            <person name="Cochrane G."/>
            <person name="Meng A."/>
            <person name="Brown T."/>
            <person name="Cohen L."/>
        </authorList>
    </citation>
    <scope>NUCLEOTIDE SEQUENCE</scope>
    <source>
        <strain evidence="13">CCMP3346</strain>
    </source>
</reference>
<dbReference type="AlphaFoldDB" id="A0A7S1KIS9"/>
<keyword evidence="4 10" id="KW-0479">Metal-binding</keyword>
<comment type="function">
    <text evidence="10">Catalyzes the epimerization of the S- and R-forms of NAD(P)HX, a damaged form of NAD(P)H that is a result of enzymatic or heat-dependent hydration. This is a prerequisite for the S-specific NAD(P)H-hydrate dehydratase to allow the repair of both epimers of NAD(P)HX.</text>
</comment>
<evidence type="ECO:0000256" key="5">
    <source>
        <dbReference type="ARBA" id="ARBA00022741"/>
    </source>
</evidence>
<dbReference type="Gene3D" id="3.40.50.10260">
    <property type="entry name" value="YjeF N-terminal domain"/>
    <property type="match status" value="1"/>
</dbReference>
<dbReference type="EMBL" id="HBGB01051906">
    <property type="protein sequence ID" value="CAD9075313.1"/>
    <property type="molecule type" value="Transcribed_RNA"/>
</dbReference>